<sequence length="255" mass="29111">MKIFFWIPIIALSLTACKSGNNQSSNKSNTQPDEIIGRWELVEQTNIKNPGKSYPEGLPVLSFEERGNKIMIYGYDGCNQIRTAVKVRKSGTIQFDAEQWVSTFMNCDNVADESFKQAVLSAESYSIDGNYLTLKSESAELRFFRIALNGKWTLSKLYNTKPTVAELFPYRKPFIQININSLEFNGHTACNVIQGKVLIHANEMRFSNVISTEIYCENKGEKLFIDALNQISRYELSGNKLLLYKDQKLLMELEK</sequence>
<dbReference type="PROSITE" id="PS51257">
    <property type="entry name" value="PROKAR_LIPOPROTEIN"/>
    <property type="match status" value="1"/>
</dbReference>
<dbReference type="OrthoDB" id="880459at2"/>
<evidence type="ECO:0000313" key="3">
    <source>
        <dbReference type="Proteomes" id="UP000231960"/>
    </source>
</evidence>
<feature type="domain" description="DUF306" evidence="1">
    <location>
        <begin position="149"/>
        <end position="250"/>
    </location>
</feature>
<dbReference type="RefSeq" id="WP_100676624.1">
    <property type="nucleotide sequence ID" value="NZ_NIPO01000001.1"/>
</dbReference>
<protein>
    <recommendedName>
        <fullName evidence="1">DUF306 domain-containing protein</fullName>
    </recommendedName>
</protein>
<dbReference type="PANTHER" id="PTHR35535">
    <property type="entry name" value="HEAT SHOCK PROTEIN HSLJ"/>
    <property type="match status" value="1"/>
</dbReference>
<dbReference type="InterPro" id="IPR038670">
    <property type="entry name" value="HslJ-like_sf"/>
</dbReference>
<name>A0A2M9R2H4_9FLAO</name>
<dbReference type="EMBL" id="NIPO01000001">
    <property type="protein sequence ID" value="PJR03054.1"/>
    <property type="molecule type" value="Genomic_DNA"/>
</dbReference>
<dbReference type="Gene3D" id="2.40.128.270">
    <property type="match status" value="2"/>
</dbReference>
<comment type="caution">
    <text evidence="2">The sequence shown here is derived from an EMBL/GenBank/DDBJ whole genome shotgun (WGS) entry which is preliminary data.</text>
</comment>
<feature type="domain" description="DUF306" evidence="1">
    <location>
        <begin position="37"/>
        <end position="140"/>
    </location>
</feature>
<dbReference type="Proteomes" id="UP000231960">
    <property type="component" value="Unassembled WGS sequence"/>
</dbReference>
<organism evidence="2 3">
    <name type="scientific">Avrilella dinanensis</name>
    <dbReference type="NCBI Taxonomy" id="2008672"/>
    <lineage>
        <taxon>Bacteria</taxon>
        <taxon>Pseudomonadati</taxon>
        <taxon>Bacteroidota</taxon>
        <taxon>Flavobacteriia</taxon>
        <taxon>Flavobacteriales</taxon>
        <taxon>Flavobacteriaceae</taxon>
        <taxon>Avrilella</taxon>
    </lineage>
</organism>
<reference evidence="2 3" key="1">
    <citation type="submission" date="2017-06" db="EMBL/GenBank/DDBJ databases">
        <title>Description of Avrilella dinanensis gen. nov. sp. nov.</title>
        <authorList>
            <person name="Leyer C."/>
            <person name="Sassi M."/>
            <person name="Minet J."/>
            <person name="Kayal S."/>
            <person name="Cattoir V."/>
        </authorList>
    </citation>
    <scope>NUCLEOTIDE SEQUENCE [LARGE SCALE GENOMIC DNA]</scope>
    <source>
        <strain evidence="2 3">UR159</strain>
    </source>
</reference>
<dbReference type="InterPro" id="IPR005184">
    <property type="entry name" value="DUF306_Meta_HslJ"/>
</dbReference>
<accession>A0A2M9R2H4</accession>
<dbReference type="AlphaFoldDB" id="A0A2M9R2H4"/>
<proteinExistence type="predicted"/>
<evidence type="ECO:0000313" key="2">
    <source>
        <dbReference type="EMBL" id="PJR03054.1"/>
    </source>
</evidence>
<gene>
    <name evidence="2" type="ORF">CDL10_00030</name>
</gene>
<keyword evidence="3" id="KW-1185">Reference proteome</keyword>
<dbReference type="InterPro" id="IPR053147">
    <property type="entry name" value="Hsp_HslJ-like"/>
</dbReference>
<evidence type="ECO:0000259" key="1">
    <source>
        <dbReference type="Pfam" id="PF03724"/>
    </source>
</evidence>
<dbReference type="PANTHER" id="PTHR35535:SF1">
    <property type="entry name" value="HEAT SHOCK PROTEIN HSLJ"/>
    <property type="match status" value="1"/>
</dbReference>
<dbReference type="Pfam" id="PF03724">
    <property type="entry name" value="META"/>
    <property type="match status" value="2"/>
</dbReference>